<feature type="compositionally biased region" description="Polar residues" evidence="1">
    <location>
        <begin position="78"/>
        <end position="89"/>
    </location>
</feature>
<evidence type="ECO:0000313" key="2">
    <source>
        <dbReference type="EMBL" id="GMA38133.1"/>
    </source>
</evidence>
<protein>
    <submittedName>
        <fullName evidence="2">Uncharacterized protein</fullName>
    </submittedName>
</protein>
<gene>
    <name evidence="2" type="ORF">GCM10025883_01780</name>
</gene>
<organism evidence="2 3">
    <name type="scientific">Mobilicoccus caccae</name>
    <dbReference type="NCBI Taxonomy" id="1859295"/>
    <lineage>
        <taxon>Bacteria</taxon>
        <taxon>Bacillati</taxon>
        <taxon>Actinomycetota</taxon>
        <taxon>Actinomycetes</taxon>
        <taxon>Micrococcales</taxon>
        <taxon>Dermatophilaceae</taxon>
        <taxon>Mobilicoccus</taxon>
    </lineage>
</organism>
<sequence>MTSATTPEVGVSRAGLSSSATAQIARHDNIATNPPVTAAMNVAIAPRPAATGIPARTAPVATQAAIHDANRASPTPRPVTSETTRAAKR</sequence>
<accession>A0ABQ6IN44</accession>
<dbReference type="Proteomes" id="UP001157126">
    <property type="component" value="Unassembled WGS sequence"/>
</dbReference>
<feature type="region of interest" description="Disordered" evidence="1">
    <location>
        <begin position="1"/>
        <end position="34"/>
    </location>
</feature>
<feature type="region of interest" description="Disordered" evidence="1">
    <location>
        <begin position="61"/>
        <end position="89"/>
    </location>
</feature>
<keyword evidence="3" id="KW-1185">Reference proteome</keyword>
<evidence type="ECO:0000313" key="3">
    <source>
        <dbReference type="Proteomes" id="UP001157126"/>
    </source>
</evidence>
<evidence type="ECO:0000256" key="1">
    <source>
        <dbReference type="SAM" id="MobiDB-lite"/>
    </source>
</evidence>
<comment type="caution">
    <text evidence="2">The sequence shown here is derived from an EMBL/GenBank/DDBJ whole genome shotgun (WGS) entry which is preliminary data.</text>
</comment>
<name>A0ABQ6IN44_9MICO</name>
<dbReference type="EMBL" id="BSUO01000001">
    <property type="protein sequence ID" value="GMA38133.1"/>
    <property type="molecule type" value="Genomic_DNA"/>
</dbReference>
<proteinExistence type="predicted"/>
<reference evidence="3" key="1">
    <citation type="journal article" date="2019" name="Int. J. Syst. Evol. Microbiol.">
        <title>The Global Catalogue of Microorganisms (GCM) 10K type strain sequencing project: providing services to taxonomists for standard genome sequencing and annotation.</title>
        <authorList>
            <consortium name="The Broad Institute Genomics Platform"/>
            <consortium name="The Broad Institute Genome Sequencing Center for Infectious Disease"/>
            <person name="Wu L."/>
            <person name="Ma J."/>
        </authorList>
    </citation>
    <scope>NUCLEOTIDE SEQUENCE [LARGE SCALE GENOMIC DNA]</scope>
    <source>
        <strain evidence="3">NBRC 113072</strain>
    </source>
</reference>